<dbReference type="Gene3D" id="3.40.50.300">
    <property type="entry name" value="P-loop containing nucleotide triphosphate hydrolases"/>
    <property type="match status" value="1"/>
</dbReference>
<dbReference type="PANTHER" id="PTHR13696:SF52">
    <property type="entry name" value="PARA FAMILY PROTEIN CT_582"/>
    <property type="match status" value="1"/>
</dbReference>
<sequence>MAAVVSVINLKGGVGKTTTTVAVAQMLAGPFGRRVLVVDLDPQTNATVMLMGERAWAAQNAAGLTVAHLFRDALSGGGRFDLRRAILPGVGGVGEVDGLALLPSSLELIEIQEQLSSMPRGEFYAANPVEILRHALQPVLHEFDWVLVDCPPSLGIVTFNGLRMSRGYVMPTIPDVLSTYGVPQIMRRVRMFGDAFDTRIEPLGIVVNKYRAQSTVHNAQLHALVAASPAPIFRTIVPESNDVAGAAEFRPVSTLRQKWGARTYEAYRDLTAEILQRVEYGA</sequence>
<dbReference type="SUPFAM" id="SSF52540">
    <property type="entry name" value="P-loop containing nucleoside triphosphate hydrolases"/>
    <property type="match status" value="1"/>
</dbReference>
<dbReference type="InterPro" id="IPR050678">
    <property type="entry name" value="DNA_Partitioning_ATPase"/>
</dbReference>
<evidence type="ECO:0000313" key="2">
    <source>
        <dbReference type="EMBL" id="MBB6068673.1"/>
    </source>
</evidence>
<protein>
    <submittedName>
        <fullName evidence="2">Chromosome partitioning protein</fullName>
    </submittedName>
</protein>
<dbReference type="AlphaFoldDB" id="A0A841GUJ8"/>
<dbReference type="InterPro" id="IPR025669">
    <property type="entry name" value="AAA_dom"/>
</dbReference>
<proteinExistence type="predicted"/>
<dbReference type="PANTHER" id="PTHR13696">
    <property type="entry name" value="P-LOOP CONTAINING NUCLEOSIDE TRIPHOSPHATE HYDROLASE"/>
    <property type="match status" value="1"/>
</dbReference>
<accession>A0A841GUJ8</accession>
<keyword evidence="3" id="KW-1185">Reference proteome</keyword>
<reference evidence="2 3" key="1">
    <citation type="submission" date="2020-08" db="EMBL/GenBank/DDBJ databases">
        <title>Genomic Encyclopedia of Type Strains, Phase IV (KMG-IV): sequencing the most valuable type-strain genomes for metagenomic binning, comparative biology and taxonomic classification.</title>
        <authorList>
            <person name="Goeker M."/>
        </authorList>
    </citation>
    <scope>NUCLEOTIDE SEQUENCE [LARGE SCALE GENOMIC DNA]</scope>
    <source>
        <strain evidence="2 3">DSM 29007</strain>
    </source>
</reference>
<dbReference type="Proteomes" id="UP000582837">
    <property type="component" value="Unassembled WGS sequence"/>
</dbReference>
<evidence type="ECO:0000313" key="3">
    <source>
        <dbReference type="Proteomes" id="UP000582837"/>
    </source>
</evidence>
<gene>
    <name evidence="2" type="ORF">HNQ61_000284</name>
</gene>
<dbReference type="EMBL" id="JACHIA010000001">
    <property type="protein sequence ID" value="MBB6068673.1"/>
    <property type="molecule type" value="Genomic_DNA"/>
</dbReference>
<feature type="domain" description="AAA" evidence="1">
    <location>
        <begin position="4"/>
        <end position="198"/>
    </location>
</feature>
<evidence type="ECO:0000259" key="1">
    <source>
        <dbReference type="Pfam" id="PF13614"/>
    </source>
</evidence>
<dbReference type="RefSeq" id="WP_170030949.1">
    <property type="nucleotide sequence ID" value="NZ_JABDTL010000001.1"/>
</dbReference>
<comment type="caution">
    <text evidence="2">The sequence shown here is derived from an EMBL/GenBank/DDBJ whole genome shotgun (WGS) entry which is preliminary data.</text>
</comment>
<name>A0A841GUJ8_9BACT</name>
<dbReference type="CDD" id="cd02042">
    <property type="entry name" value="ParAB_family"/>
    <property type="match status" value="1"/>
</dbReference>
<organism evidence="2 3">
    <name type="scientific">Longimicrobium terrae</name>
    <dbReference type="NCBI Taxonomy" id="1639882"/>
    <lineage>
        <taxon>Bacteria</taxon>
        <taxon>Pseudomonadati</taxon>
        <taxon>Gemmatimonadota</taxon>
        <taxon>Longimicrobiia</taxon>
        <taxon>Longimicrobiales</taxon>
        <taxon>Longimicrobiaceae</taxon>
        <taxon>Longimicrobium</taxon>
    </lineage>
</organism>
<dbReference type="InterPro" id="IPR027417">
    <property type="entry name" value="P-loop_NTPase"/>
</dbReference>
<dbReference type="Pfam" id="PF13614">
    <property type="entry name" value="AAA_31"/>
    <property type="match status" value="1"/>
</dbReference>